<gene>
    <name evidence="1" type="ORF">FA13DRAFT_1744757</name>
</gene>
<proteinExistence type="predicted"/>
<dbReference type="Proteomes" id="UP000298030">
    <property type="component" value="Unassembled WGS sequence"/>
</dbReference>
<evidence type="ECO:0000313" key="1">
    <source>
        <dbReference type="EMBL" id="TEB19042.1"/>
    </source>
</evidence>
<dbReference type="EMBL" id="QPFP01000209">
    <property type="protein sequence ID" value="TEB19042.1"/>
    <property type="molecule type" value="Genomic_DNA"/>
</dbReference>
<dbReference type="AlphaFoldDB" id="A0A4Y7SBT0"/>
<keyword evidence="2" id="KW-1185">Reference proteome</keyword>
<accession>A0A4Y7SBT0</accession>
<name>A0A4Y7SBT0_COPMI</name>
<dbReference type="OrthoDB" id="2889147at2759"/>
<organism evidence="1 2">
    <name type="scientific">Coprinellus micaceus</name>
    <name type="common">Glistening ink-cap mushroom</name>
    <name type="synonym">Coprinus micaceus</name>
    <dbReference type="NCBI Taxonomy" id="71717"/>
    <lineage>
        <taxon>Eukaryota</taxon>
        <taxon>Fungi</taxon>
        <taxon>Dikarya</taxon>
        <taxon>Basidiomycota</taxon>
        <taxon>Agaricomycotina</taxon>
        <taxon>Agaricomycetes</taxon>
        <taxon>Agaricomycetidae</taxon>
        <taxon>Agaricales</taxon>
        <taxon>Agaricineae</taxon>
        <taxon>Psathyrellaceae</taxon>
        <taxon>Coprinellus</taxon>
    </lineage>
</organism>
<evidence type="ECO:0000313" key="2">
    <source>
        <dbReference type="Proteomes" id="UP000298030"/>
    </source>
</evidence>
<protein>
    <submittedName>
        <fullName evidence="1">Uncharacterized protein</fullName>
    </submittedName>
</protein>
<sequence length="293" mass="32778">MALTTDVTPRVHLEPSQVLKDDNRVKRLVSVLSEGIFDDIDEKKASGILQECLKICRGSSETLSQVLQDKFFGDHTPLYWAITNKNPQSHDPPLLKTLISHGGKLTKATQQDIVAAFRMYFDSVLYEAVKPTLTMVDTLNTCSPSFFQGDEYCPIVTASSHTKGRSTVNFEIPRFFGRLLVDAELSLRFYALGSTFCLAAVTAREGVQGRPSWMFTLKDLPPSGRVAMQISVADLEIQSQGDSTYSRRYYGNNSYSPHLPQMEIQERELTEFCRNPYTANERGALTGKLTLMG</sequence>
<reference evidence="1 2" key="1">
    <citation type="journal article" date="2019" name="Nat. Ecol. Evol.">
        <title>Megaphylogeny resolves global patterns of mushroom evolution.</title>
        <authorList>
            <person name="Varga T."/>
            <person name="Krizsan K."/>
            <person name="Foldi C."/>
            <person name="Dima B."/>
            <person name="Sanchez-Garcia M."/>
            <person name="Sanchez-Ramirez S."/>
            <person name="Szollosi G.J."/>
            <person name="Szarkandi J.G."/>
            <person name="Papp V."/>
            <person name="Albert L."/>
            <person name="Andreopoulos W."/>
            <person name="Angelini C."/>
            <person name="Antonin V."/>
            <person name="Barry K.W."/>
            <person name="Bougher N.L."/>
            <person name="Buchanan P."/>
            <person name="Buyck B."/>
            <person name="Bense V."/>
            <person name="Catcheside P."/>
            <person name="Chovatia M."/>
            <person name="Cooper J."/>
            <person name="Damon W."/>
            <person name="Desjardin D."/>
            <person name="Finy P."/>
            <person name="Geml J."/>
            <person name="Haridas S."/>
            <person name="Hughes K."/>
            <person name="Justo A."/>
            <person name="Karasinski D."/>
            <person name="Kautmanova I."/>
            <person name="Kiss B."/>
            <person name="Kocsube S."/>
            <person name="Kotiranta H."/>
            <person name="LaButti K.M."/>
            <person name="Lechner B.E."/>
            <person name="Liimatainen K."/>
            <person name="Lipzen A."/>
            <person name="Lukacs Z."/>
            <person name="Mihaltcheva S."/>
            <person name="Morgado L.N."/>
            <person name="Niskanen T."/>
            <person name="Noordeloos M.E."/>
            <person name="Ohm R.A."/>
            <person name="Ortiz-Santana B."/>
            <person name="Ovrebo C."/>
            <person name="Racz N."/>
            <person name="Riley R."/>
            <person name="Savchenko A."/>
            <person name="Shiryaev A."/>
            <person name="Soop K."/>
            <person name="Spirin V."/>
            <person name="Szebenyi C."/>
            <person name="Tomsovsky M."/>
            <person name="Tulloss R.E."/>
            <person name="Uehling J."/>
            <person name="Grigoriev I.V."/>
            <person name="Vagvolgyi C."/>
            <person name="Papp T."/>
            <person name="Martin F.M."/>
            <person name="Miettinen O."/>
            <person name="Hibbett D.S."/>
            <person name="Nagy L.G."/>
        </authorList>
    </citation>
    <scope>NUCLEOTIDE SEQUENCE [LARGE SCALE GENOMIC DNA]</scope>
    <source>
        <strain evidence="1 2">FP101781</strain>
    </source>
</reference>
<comment type="caution">
    <text evidence="1">The sequence shown here is derived from an EMBL/GenBank/DDBJ whole genome shotgun (WGS) entry which is preliminary data.</text>
</comment>